<dbReference type="AlphaFoldDB" id="A0A914EKE8"/>
<dbReference type="PANTHER" id="PTHR14905:SF7">
    <property type="entry name" value="VON WILLEBRAND FACTOR A DOMAIN-CONTAINING PROTEIN 7"/>
    <property type="match status" value="1"/>
</dbReference>
<keyword evidence="11" id="KW-1185">Reference proteome</keyword>
<keyword evidence="2" id="KW-0964">Secreted</keyword>
<dbReference type="Pfam" id="PF25106">
    <property type="entry name" value="VWA_4"/>
    <property type="match status" value="1"/>
</dbReference>
<dbReference type="WBParaSite" id="ACRNAN_scaffold837.g14902.t1">
    <property type="protein sequence ID" value="ACRNAN_scaffold837.g14902.t1"/>
    <property type="gene ID" value="ACRNAN_scaffold837.g14902"/>
</dbReference>
<dbReference type="Pfam" id="PF21317">
    <property type="entry name" value="BetaGal_ABD_1"/>
    <property type="match status" value="1"/>
</dbReference>
<dbReference type="GO" id="GO:0004553">
    <property type="term" value="F:hydrolase activity, hydrolyzing O-glycosyl compounds"/>
    <property type="evidence" value="ECO:0007669"/>
    <property type="project" value="InterPro"/>
</dbReference>
<dbReference type="Pfam" id="PF01301">
    <property type="entry name" value="Glyco_hydro_35"/>
    <property type="match status" value="1"/>
</dbReference>
<evidence type="ECO:0000256" key="4">
    <source>
        <dbReference type="ARBA" id="ARBA00022801"/>
    </source>
</evidence>
<dbReference type="SUPFAM" id="SSF53300">
    <property type="entry name" value="vWA-like"/>
    <property type="match status" value="1"/>
</dbReference>
<evidence type="ECO:0000259" key="10">
    <source>
        <dbReference type="Pfam" id="PF25107"/>
    </source>
</evidence>
<dbReference type="InterPro" id="IPR056861">
    <property type="entry name" value="HMCN1-like_VWA"/>
</dbReference>
<protein>
    <submittedName>
        <fullName evidence="12">Glycoside hydrolase 35 catalytic domain-containing protein</fullName>
    </submittedName>
</protein>
<evidence type="ECO:0000256" key="2">
    <source>
        <dbReference type="ARBA" id="ARBA00022525"/>
    </source>
</evidence>
<feature type="domain" description="Glycoside hydrolase 35 catalytic" evidence="6">
    <location>
        <begin position="676"/>
        <end position="778"/>
    </location>
</feature>
<evidence type="ECO:0000256" key="1">
    <source>
        <dbReference type="ARBA" id="ARBA00004613"/>
    </source>
</evidence>
<evidence type="ECO:0000259" key="7">
    <source>
        <dbReference type="Pfam" id="PF21317"/>
    </source>
</evidence>
<dbReference type="CDD" id="cd00198">
    <property type="entry name" value="vWFA"/>
    <property type="match status" value="1"/>
</dbReference>
<comment type="subcellular location">
    <subcellularLocation>
        <location evidence="1">Secreted</location>
    </subcellularLocation>
</comment>
<dbReference type="Pfam" id="PF21467">
    <property type="entry name" value="BetaGal_gal-bd"/>
    <property type="match status" value="1"/>
</dbReference>
<sequence length="958" mass="104378">MLFRSVNPSYLGGADSSANSPAKGGISKDADTLFYAPHYYLHDPAAKLAVDATIQYFNDLRTSIEDDKRFGQLIGIKVPKSISIMIDTTGSMEDSIAAAKTAAINLVMQAANDSNLYYLTPINDPDYGPVYTFTNATDMVNLINTLTADGGGDTPEQQFPALLETVQNIRDGTNIYLFTDATSHHQELGPQIHNIATKKKISINFMMSGENTVFMDKSKAQLRQGAWPFSNDDSITTIEDYKLLALGTGGLYLLTNYANINATAKVVSQANWQSILFENFVASSSNFTWAFPVDDSINKVQIVLVSSDSSYIGNFNVSVIASGTDLVAQNNATLILSLSTILVYEFNVSDFSTWSLVINNLYSGVAFTVTIRAQSTLDPHMTIIDSNTGNELSGQPVSSSSYNFYFGCDLCSAINNVTLKTCQTNQLILPANGTILKLGSTNEWFIFNVTMPVSSQICIELTGTTLNSRPFRRLVQQKLFVSSVSIQINVFSNGSTEGTVFPDQNATLNYNVANLGTKDDIFGITVTSSNPSFILLVVNTSISVPKGASINGSVTILANGTIGDFSTIEISVASHNDPSITNIADFSLIIVDPNPDIWPPVCNITADTLNKCPSLDKCNTQGFVTNITFSDRGSGVSTVSYTAGNWTIPDLYEFTANSTYNTSEINFYAFADSANGGYNCLVCGHINETLTTVDFGLANNPQDIVGFFQLQNSFNNNSGPNVNSEIYPGWFNNWATSYWSVYQSRSKVISNLAEIYKLNGSFSVYMFHGGTNFGFQNEWDGMIGRNGFHYSGQTSINLNNANAGDVLRIVVENGGRQAYWTINDYKGLFNVTLDGTTLQNWIQCGVNVSEVSINSVGGKFVEENAVDNSVVDNQPGVFVGRFNASALQDTFFDSSTLGKGQLFVNGFNLGRYWPSKGPQVTLYVPRPIIQPMNTVLIIELTGASQNYVNFVDHAIWSH</sequence>
<evidence type="ECO:0000259" key="8">
    <source>
        <dbReference type="Pfam" id="PF21467"/>
    </source>
</evidence>
<dbReference type="InterPro" id="IPR048912">
    <property type="entry name" value="BetaGal1-like_ABD1"/>
</dbReference>
<dbReference type="PANTHER" id="PTHR14905">
    <property type="entry name" value="NG37"/>
    <property type="match status" value="1"/>
</dbReference>
<dbReference type="Pfam" id="PF25107">
    <property type="entry name" value="VWA7_N"/>
    <property type="match status" value="1"/>
</dbReference>
<dbReference type="Proteomes" id="UP000887540">
    <property type="component" value="Unplaced"/>
</dbReference>
<keyword evidence="3" id="KW-0732">Signal</keyword>
<evidence type="ECO:0000259" key="9">
    <source>
        <dbReference type="Pfam" id="PF25106"/>
    </source>
</evidence>
<evidence type="ECO:0000259" key="6">
    <source>
        <dbReference type="Pfam" id="PF01301"/>
    </source>
</evidence>
<name>A0A914EKE8_9BILA</name>
<dbReference type="Gene3D" id="2.60.120.260">
    <property type="entry name" value="Galactose-binding domain-like"/>
    <property type="match status" value="2"/>
</dbReference>
<dbReference type="PRINTS" id="PR00742">
    <property type="entry name" value="GLHYDRLASE35"/>
</dbReference>
<dbReference type="InterPro" id="IPR031330">
    <property type="entry name" value="Gly_Hdrlase_35_cat"/>
</dbReference>
<dbReference type="SUPFAM" id="SSF49785">
    <property type="entry name" value="Galactose-binding domain-like"/>
    <property type="match status" value="1"/>
</dbReference>
<dbReference type="InterPro" id="IPR036465">
    <property type="entry name" value="vWFA_dom_sf"/>
</dbReference>
<dbReference type="InterPro" id="IPR001944">
    <property type="entry name" value="Glycoside_Hdrlase_35"/>
</dbReference>
<dbReference type="Gene3D" id="3.20.20.80">
    <property type="entry name" value="Glycosidases"/>
    <property type="match status" value="1"/>
</dbReference>
<dbReference type="GO" id="GO:0005975">
    <property type="term" value="P:carbohydrate metabolic process"/>
    <property type="evidence" value="ECO:0007669"/>
    <property type="project" value="InterPro"/>
</dbReference>
<feature type="domain" description="Beta-galactosidase 1-like first all-beta" evidence="7">
    <location>
        <begin position="792"/>
        <end position="842"/>
    </location>
</feature>
<evidence type="ECO:0000256" key="5">
    <source>
        <dbReference type="ARBA" id="ARBA00023295"/>
    </source>
</evidence>
<reference evidence="12" key="1">
    <citation type="submission" date="2022-11" db="UniProtKB">
        <authorList>
            <consortium name="WormBaseParasite"/>
        </authorList>
    </citation>
    <scope>IDENTIFICATION</scope>
</reference>
<organism evidence="11 12">
    <name type="scientific">Acrobeloides nanus</name>
    <dbReference type="NCBI Taxonomy" id="290746"/>
    <lineage>
        <taxon>Eukaryota</taxon>
        <taxon>Metazoa</taxon>
        <taxon>Ecdysozoa</taxon>
        <taxon>Nematoda</taxon>
        <taxon>Chromadorea</taxon>
        <taxon>Rhabditida</taxon>
        <taxon>Tylenchina</taxon>
        <taxon>Cephalobomorpha</taxon>
        <taxon>Cephaloboidea</taxon>
        <taxon>Cephalobidae</taxon>
        <taxon>Acrobeloides</taxon>
    </lineage>
</organism>
<dbReference type="InterPro" id="IPR008979">
    <property type="entry name" value="Galactose-bd-like_sf"/>
</dbReference>
<feature type="domain" description="Hemicentin-1-like von Willebrand factor A" evidence="9">
    <location>
        <begin position="81"/>
        <end position="254"/>
    </location>
</feature>
<keyword evidence="4" id="KW-0378">Hydrolase</keyword>
<keyword evidence="5" id="KW-0326">Glycosidase</keyword>
<evidence type="ECO:0000313" key="12">
    <source>
        <dbReference type="WBParaSite" id="ACRNAN_scaffold837.g14902.t1"/>
    </source>
</evidence>
<dbReference type="InterPro" id="IPR056862">
    <property type="entry name" value="VWA7_N"/>
</dbReference>
<evidence type="ECO:0000313" key="11">
    <source>
        <dbReference type="Proteomes" id="UP000887540"/>
    </source>
</evidence>
<feature type="domain" description="Beta-galactosidase galactose-binding" evidence="8">
    <location>
        <begin position="878"/>
        <end position="931"/>
    </location>
</feature>
<proteinExistence type="predicted"/>
<accession>A0A914EKE8</accession>
<dbReference type="Gene3D" id="3.40.50.410">
    <property type="entry name" value="von Willebrand factor, type A domain"/>
    <property type="match status" value="1"/>
</dbReference>
<dbReference type="InterPro" id="IPR052577">
    <property type="entry name" value="VWA7"/>
</dbReference>
<dbReference type="InterPro" id="IPR048913">
    <property type="entry name" value="BetaGal_gal-bd"/>
</dbReference>
<evidence type="ECO:0000256" key="3">
    <source>
        <dbReference type="ARBA" id="ARBA00022729"/>
    </source>
</evidence>
<feature type="domain" description="VWA7 N-terminal" evidence="10">
    <location>
        <begin position="12"/>
        <end position="68"/>
    </location>
</feature>